<evidence type="ECO:0000313" key="3">
    <source>
        <dbReference type="Proteomes" id="UP000430692"/>
    </source>
</evidence>
<accession>A0A6I4VW03</accession>
<dbReference type="Gene3D" id="1.10.287.880">
    <property type="entry name" value="Hypothetical protein YfhH domain"/>
    <property type="match status" value="1"/>
</dbReference>
<dbReference type="RefSeq" id="WP_160801366.1">
    <property type="nucleotide sequence ID" value="NZ_WUUL01000005.1"/>
</dbReference>
<reference evidence="2 3" key="1">
    <citation type="submission" date="2019-12" db="EMBL/GenBank/DDBJ databases">
        <title>Whole-genome analyses of novel actinobacteria.</title>
        <authorList>
            <person name="Sahin N."/>
            <person name="Saygin H."/>
        </authorList>
    </citation>
    <scope>NUCLEOTIDE SEQUENCE [LARGE SCALE GENOMIC DNA]</scope>
    <source>
        <strain evidence="2 3">KC615</strain>
    </source>
</reference>
<protein>
    <submittedName>
        <fullName evidence="2">DUF1811 family protein</fullName>
    </submittedName>
</protein>
<gene>
    <name evidence="2" type="ORF">GSM42_09855</name>
</gene>
<dbReference type="EMBL" id="WUUL01000005">
    <property type="protein sequence ID" value="MXQ54016.1"/>
    <property type="molecule type" value="Genomic_DNA"/>
</dbReference>
<dbReference type="Gene3D" id="2.30.30.340">
    <property type="entry name" value="Hypothetical protein YfhH like domains"/>
    <property type="match status" value="1"/>
</dbReference>
<keyword evidence="3" id="KW-1185">Reference proteome</keyword>
<keyword evidence="1" id="KW-0175">Coiled coil</keyword>
<evidence type="ECO:0000313" key="2">
    <source>
        <dbReference type="EMBL" id="MXQ54016.1"/>
    </source>
</evidence>
<dbReference type="InterPro" id="IPR036289">
    <property type="entry name" value="YfhH"/>
</dbReference>
<feature type="coiled-coil region" evidence="1">
    <location>
        <begin position="9"/>
        <end position="41"/>
    </location>
</feature>
<name>A0A6I4VW03_9BACL</name>
<proteinExistence type="predicted"/>
<dbReference type="InterPro" id="IPR014938">
    <property type="entry name" value="YfhH-like"/>
</dbReference>
<evidence type="ECO:0000256" key="1">
    <source>
        <dbReference type="SAM" id="Coils"/>
    </source>
</evidence>
<dbReference type="Proteomes" id="UP000430692">
    <property type="component" value="Unassembled WGS sequence"/>
</dbReference>
<dbReference type="Pfam" id="PF08838">
    <property type="entry name" value="DUF1811"/>
    <property type="match status" value="1"/>
</dbReference>
<organism evidence="2 3">
    <name type="scientific">Shimazuella alba</name>
    <dbReference type="NCBI Taxonomy" id="2690964"/>
    <lineage>
        <taxon>Bacteria</taxon>
        <taxon>Bacillati</taxon>
        <taxon>Bacillota</taxon>
        <taxon>Bacilli</taxon>
        <taxon>Bacillales</taxon>
        <taxon>Thermoactinomycetaceae</taxon>
        <taxon>Shimazuella</taxon>
    </lineage>
</organism>
<comment type="caution">
    <text evidence="2">The sequence shown here is derived from an EMBL/GenBank/DDBJ whole genome shotgun (WGS) entry which is preliminary data.</text>
</comment>
<dbReference type="AlphaFoldDB" id="A0A6I4VW03"/>
<sequence length="104" mass="11952">MKRYSQMTPEELTSSIKELEKELIEAKKNKLESNAAILKQKINLAKAYLIDPQTIQLELKYEIEGESGLFQVEYLNGIYAWGTFNGKIEKEAFPLSLLKPIDEN</sequence>
<dbReference type="SUPFAM" id="SSF101697">
    <property type="entry name" value="Hypothetical protein YfhH"/>
    <property type="match status" value="1"/>
</dbReference>